<reference evidence="4" key="2">
    <citation type="submission" date="2010-05" db="EMBL/GenBank/DDBJ databases">
        <title>The genome sequence of Magnaporthe poae strain ATCC 64411.</title>
        <authorList>
            <person name="Ma L.-J."/>
            <person name="Dead R."/>
            <person name="Young S."/>
            <person name="Zeng Q."/>
            <person name="Koehrsen M."/>
            <person name="Alvarado L."/>
            <person name="Berlin A."/>
            <person name="Chapman S.B."/>
            <person name="Chen Z."/>
            <person name="Freedman E."/>
            <person name="Gellesch M."/>
            <person name="Goldberg J."/>
            <person name="Griggs A."/>
            <person name="Gujja S."/>
            <person name="Heilman E.R."/>
            <person name="Heiman D."/>
            <person name="Hepburn T."/>
            <person name="Howarth C."/>
            <person name="Jen D."/>
            <person name="Larson L."/>
            <person name="Mehta T."/>
            <person name="Neiman D."/>
            <person name="Pearson M."/>
            <person name="Roberts A."/>
            <person name="Saif S."/>
            <person name="Shea T."/>
            <person name="Shenoy N."/>
            <person name="Sisk P."/>
            <person name="Stolte C."/>
            <person name="Sykes S."/>
            <person name="Walk T."/>
            <person name="White J."/>
            <person name="Yandava C."/>
            <person name="Haas B."/>
            <person name="Nusbaum C."/>
            <person name="Birren B."/>
        </authorList>
    </citation>
    <scope>NUCLEOTIDE SEQUENCE [LARGE SCALE GENOMIC DNA]</scope>
    <source>
        <strain evidence="4">ATCC 64411 / 73-15</strain>
    </source>
</reference>
<dbReference type="GO" id="GO:0016747">
    <property type="term" value="F:acyltransferase activity, transferring groups other than amino-acyl groups"/>
    <property type="evidence" value="ECO:0007669"/>
    <property type="project" value="InterPro"/>
</dbReference>
<accession>A0A0C4DRV0</accession>
<dbReference type="CDD" id="cd04301">
    <property type="entry name" value="NAT_SF"/>
    <property type="match status" value="1"/>
</dbReference>
<dbReference type="PROSITE" id="PS51186">
    <property type="entry name" value="GNAT"/>
    <property type="match status" value="1"/>
</dbReference>
<dbReference type="InterPro" id="IPR000182">
    <property type="entry name" value="GNAT_dom"/>
</dbReference>
<dbReference type="SUPFAM" id="SSF55729">
    <property type="entry name" value="Acyl-CoA N-acyltransferases (Nat)"/>
    <property type="match status" value="1"/>
</dbReference>
<reference evidence="2" key="1">
    <citation type="submission" date="2010-05" db="EMBL/GenBank/DDBJ databases">
        <title>The Genome Sequence of Magnaporthe poae strain ATCC 64411.</title>
        <authorList>
            <consortium name="The Broad Institute Genome Sequencing Platform"/>
            <consortium name="Broad Institute Genome Sequencing Center for Infectious Disease"/>
            <person name="Ma L.-J."/>
            <person name="Dead R."/>
            <person name="Young S."/>
            <person name="Zeng Q."/>
            <person name="Koehrsen M."/>
            <person name="Alvarado L."/>
            <person name="Berlin A."/>
            <person name="Chapman S.B."/>
            <person name="Chen Z."/>
            <person name="Freedman E."/>
            <person name="Gellesch M."/>
            <person name="Goldberg J."/>
            <person name="Griggs A."/>
            <person name="Gujja S."/>
            <person name="Heilman E.R."/>
            <person name="Heiman D."/>
            <person name="Hepburn T."/>
            <person name="Howarth C."/>
            <person name="Jen D."/>
            <person name="Larson L."/>
            <person name="Mehta T."/>
            <person name="Neiman D."/>
            <person name="Pearson M."/>
            <person name="Roberts A."/>
            <person name="Saif S."/>
            <person name="Shea T."/>
            <person name="Shenoy N."/>
            <person name="Sisk P."/>
            <person name="Stolte C."/>
            <person name="Sykes S."/>
            <person name="Walk T."/>
            <person name="White J."/>
            <person name="Yandava C."/>
            <person name="Haas B."/>
            <person name="Nusbaum C."/>
            <person name="Birren B."/>
        </authorList>
    </citation>
    <scope>NUCLEOTIDE SEQUENCE</scope>
    <source>
        <strain evidence="2">ATCC 64411</strain>
    </source>
</reference>
<evidence type="ECO:0000313" key="3">
    <source>
        <dbReference type="EnsemblFungi" id="MAPG_02616T0"/>
    </source>
</evidence>
<evidence type="ECO:0000313" key="2">
    <source>
        <dbReference type="EMBL" id="KLU83561.1"/>
    </source>
</evidence>
<dbReference type="Pfam" id="PF13508">
    <property type="entry name" value="Acetyltransf_7"/>
    <property type="match status" value="1"/>
</dbReference>
<feature type="domain" description="N-acetyltransferase" evidence="1">
    <location>
        <begin position="62"/>
        <end position="223"/>
    </location>
</feature>
<proteinExistence type="predicted"/>
<dbReference type="AlphaFoldDB" id="A0A0C4DRV0"/>
<dbReference type="eggNOG" id="ENOG502RR34">
    <property type="taxonomic scope" value="Eukaryota"/>
</dbReference>
<organism evidence="3 4">
    <name type="scientific">Magnaporthiopsis poae (strain ATCC 64411 / 73-15)</name>
    <name type="common">Kentucky bluegrass fungus</name>
    <name type="synonym">Magnaporthe poae</name>
    <dbReference type="NCBI Taxonomy" id="644358"/>
    <lineage>
        <taxon>Eukaryota</taxon>
        <taxon>Fungi</taxon>
        <taxon>Dikarya</taxon>
        <taxon>Ascomycota</taxon>
        <taxon>Pezizomycotina</taxon>
        <taxon>Sordariomycetes</taxon>
        <taxon>Sordariomycetidae</taxon>
        <taxon>Magnaporthales</taxon>
        <taxon>Magnaporthaceae</taxon>
        <taxon>Magnaporthiopsis</taxon>
    </lineage>
</organism>
<dbReference type="STRING" id="644358.A0A0C4DRV0"/>
<evidence type="ECO:0000313" key="4">
    <source>
        <dbReference type="Proteomes" id="UP000011715"/>
    </source>
</evidence>
<dbReference type="Proteomes" id="UP000011715">
    <property type="component" value="Unassembled WGS sequence"/>
</dbReference>
<reference evidence="3" key="4">
    <citation type="journal article" date="2015" name="G3 (Bethesda)">
        <title>Genome sequences of three phytopathogenic species of the Magnaporthaceae family of fungi.</title>
        <authorList>
            <person name="Okagaki L.H."/>
            <person name="Nunes C.C."/>
            <person name="Sailsbery J."/>
            <person name="Clay B."/>
            <person name="Brown D."/>
            <person name="John T."/>
            <person name="Oh Y."/>
            <person name="Young N."/>
            <person name="Fitzgerald M."/>
            <person name="Haas B.J."/>
            <person name="Zeng Q."/>
            <person name="Young S."/>
            <person name="Adiconis X."/>
            <person name="Fan L."/>
            <person name="Levin J.Z."/>
            <person name="Mitchell T.K."/>
            <person name="Okubara P.A."/>
            <person name="Farman M.L."/>
            <person name="Kohn L.M."/>
            <person name="Birren B."/>
            <person name="Ma L.-J."/>
            <person name="Dean R.A."/>
        </authorList>
    </citation>
    <scope>NUCLEOTIDE SEQUENCE</scope>
    <source>
        <strain evidence="3">ATCC 64411 / 73-15</strain>
    </source>
</reference>
<dbReference type="InterPro" id="IPR016181">
    <property type="entry name" value="Acyl_CoA_acyltransferase"/>
</dbReference>
<dbReference type="VEuPathDB" id="FungiDB:MAPG_02616"/>
<dbReference type="Gene3D" id="3.40.630.30">
    <property type="match status" value="1"/>
</dbReference>
<dbReference type="OMA" id="CMLYCMV"/>
<sequence length="238" mass="27178">MAPIRITPLGESDIPGVVTAIQTAFDDDPYNNWIFNDKSKFNTKRNAVSLAIRCRWGIRNGMFLVAKEEGSDKVLGVAMWLPPRAANQKQSWGEWFEEWRLYFNQVAMNLRYGRGGLNVKRYYIWKDSQAKAQSEVWTDPRGYYFLNIMVVVPEAQGKGIGKKLMTAVTDRADREQMKCYLESSKDKPNMEIYGRMGYQFAKQVDCDDDGTICRLFSMVRDPLPPAGAGTDDEQAQSQ</sequence>
<reference evidence="3" key="5">
    <citation type="submission" date="2015-06" db="UniProtKB">
        <authorList>
            <consortium name="EnsemblFungi"/>
        </authorList>
    </citation>
    <scope>IDENTIFICATION</scope>
    <source>
        <strain evidence="3">ATCC 64411</strain>
    </source>
</reference>
<name>A0A0C4DRV0_MAGP6</name>
<keyword evidence="4" id="KW-1185">Reference proteome</keyword>
<dbReference type="OrthoDB" id="512662at2759"/>
<evidence type="ECO:0000259" key="1">
    <source>
        <dbReference type="PROSITE" id="PS51186"/>
    </source>
</evidence>
<dbReference type="EMBL" id="GL876967">
    <property type="protein sequence ID" value="KLU83561.1"/>
    <property type="molecule type" value="Genomic_DNA"/>
</dbReference>
<dbReference type="PANTHER" id="PTHR42791:SF4">
    <property type="entry name" value="ACETYLTRANSFERASE, GNAT FAMILY FAMILY (AFU_ORTHOLOGUE AFUA_4G09540)-RELATED"/>
    <property type="match status" value="1"/>
</dbReference>
<dbReference type="InterPro" id="IPR052523">
    <property type="entry name" value="Trichothecene_AcTrans"/>
</dbReference>
<dbReference type="EMBL" id="ADBL01000643">
    <property type="status" value="NOT_ANNOTATED_CDS"/>
    <property type="molecule type" value="Genomic_DNA"/>
</dbReference>
<reference evidence="2" key="3">
    <citation type="submission" date="2011-03" db="EMBL/GenBank/DDBJ databases">
        <title>Annotation of Magnaporthe poae ATCC 64411.</title>
        <authorList>
            <person name="Ma L.-J."/>
            <person name="Dead R."/>
            <person name="Young S.K."/>
            <person name="Zeng Q."/>
            <person name="Gargeya S."/>
            <person name="Fitzgerald M."/>
            <person name="Haas B."/>
            <person name="Abouelleil A."/>
            <person name="Alvarado L."/>
            <person name="Arachchi H.M."/>
            <person name="Berlin A."/>
            <person name="Brown A."/>
            <person name="Chapman S.B."/>
            <person name="Chen Z."/>
            <person name="Dunbar C."/>
            <person name="Freedman E."/>
            <person name="Gearin G."/>
            <person name="Gellesch M."/>
            <person name="Goldberg J."/>
            <person name="Griggs A."/>
            <person name="Gujja S."/>
            <person name="Heiman D."/>
            <person name="Howarth C."/>
            <person name="Larson L."/>
            <person name="Lui A."/>
            <person name="MacDonald P.J.P."/>
            <person name="Mehta T."/>
            <person name="Montmayeur A."/>
            <person name="Murphy C."/>
            <person name="Neiman D."/>
            <person name="Pearson M."/>
            <person name="Priest M."/>
            <person name="Roberts A."/>
            <person name="Saif S."/>
            <person name="Shea T."/>
            <person name="Shenoy N."/>
            <person name="Sisk P."/>
            <person name="Stolte C."/>
            <person name="Sykes S."/>
            <person name="Yandava C."/>
            <person name="Wortman J."/>
            <person name="Nusbaum C."/>
            <person name="Birren B."/>
        </authorList>
    </citation>
    <scope>NUCLEOTIDE SEQUENCE</scope>
    <source>
        <strain evidence="2">ATCC 64411</strain>
    </source>
</reference>
<dbReference type="EnsemblFungi" id="MAPG_02616T0">
    <property type="protein sequence ID" value="MAPG_02616T0"/>
    <property type="gene ID" value="MAPG_02616"/>
</dbReference>
<gene>
    <name evidence="2" type="ORF">MAPG_02616</name>
</gene>
<protein>
    <recommendedName>
        <fullName evidence="1">N-acetyltransferase domain-containing protein</fullName>
    </recommendedName>
</protein>
<dbReference type="PANTHER" id="PTHR42791">
    <property type="entry name" value="GNAT FAMILY ACETYLTRANSFERASE"/>
    <property type="match status" value="1"/>
</dbReference>